<protein>
    <submittedName>
        <fullName evidence="4">ATP-grasp domain-containing protein</fullName>
    </submittedName>
</protein>
<name>A0A6I3KNV4_9HYPH</name>
<dbReference type="AlphaFoldDB" id="A0A6I3KNV4"/>
<dbReference type="Gene3D" id="3.30.470.20">
    <property type="entry name" value="ATP-grasp fold, B domain"/>
    <property type="match status" value="1"/>
</dbReference>
<comment type="caution">
    <text evidence="4">The sequence shown here is derived from an EMBL/GenBank/DDBJ whole genome shotgun (WGS) entry which is preliminary data.</text>
</comment>
<accession>A0A6I3KNV4</accession>
<dbReference type="GO" id="GO:0046872">
    <property type="term" value="F:metal ion binding"/>
    <property type="evidence" value="ECO:0007669"/>
    <property type="project" value="InterPro"/>
</dbReference>
<dbReference type="RefSeq" id="WP_154740624.1">
    <property type="nucleotide sequence ID" value="NZ_WMBQ01000002.1"/>
</dbReference>
<evidence type="ECO:0000256" key="1">
    <source>
        <dbReference type="PROSITE-ProRule" id="PRU00409"/>
    </source>
</evidence>
<feature type="region of interest" description="Disordered" evidence="2">
    <location>
        <begin position="367"/>
        <end position="397"/>
    </location>
</feature>
<proteinExistence type="predicted"/>
<dbReference type="Proteomes" id="UP000440694">
    <property type="component" value="Unassembled WGS sequence"/>
</dbReference>
<dbReference type="InterPro" id="IPR003806">
    <property type="entry name" value="ATP-grasp_PylC-type"/>
</dbReference>
<dbReference type="PIRSF" id="PIRSF016817">
    <property type="entry name" value="UCP016817_carboligase"/>
    <property type="match status" value="1"/>
</dbReference>
<dbReference type="PROSITE" id="PS50975">
    <property type="entry name" value="ATP_GRASP"/>
    <property type="match status" value="1"/>
</dbReference>
<evidence type="ECO:0000256" key="2">
    <source>
        <dbReference type="SAM" id="MobiDB-lite"/>
    </source>
</evidence>
<dbReference type="InterPro" id="IPR011761">
    <property type="entry name" value="ATP-grasp"/>
</dbReference>
<dbReference type="EMBL" id="WMBQ01000002">
    <property type="protein sequence ID" value="MTD96169.1"/>
    <property type="molecule type" value="Genomic_DNA"/>
</dbReference>
<organism evidence="4 5">
    <name type="scientific">Hyphomicrobium album</name>
    <dbReference type="NCBI Taxonomy" id="2665159"/>
    <lineage>
        <taxon>Bacteria</taxon>
        <taxon>Pseudomonadati</taxon>
        <taxon>Pseudomonadota</taxon>
        <taxon>Alphaproteobacteria</taxon>
        <taxon>Hyphomicrobiales</taxon>
        <taxon>Hyphomicrobiaceae</taxon>
        <taxon>Hyphomicrobium</taxon>
    </lineage>
</organism>
<sequence length="397" mass="41824">MTGETVLIAALSGRGLAASARRAGYLPLVADAFADADTRDHAAHFVCIADAVRIGLRAKPVFGALGALEAGAGHPPLGLILGSGFEDRPKLIAALSRRFALIGNDAATVARCKDPAALGALLDTLQIAHPETRVAPPTDAAGWLSKRTGGSGGTHIVPAANAERSAKRYVQRKLDGEPVSVLAVATRRGAQIVGISRQWTIGSGPRPYRYGGAVGPVSLTPAIDTALRSAAERICAALALVGLVSFDFILAGETSFLLEVNPRPSATLDVFDDENGSLFRAHIDACADREPRLPVTEGARAAAILYAEPAPLRVGEVAWPEWAADRPAPGSRVPHHRPIATVFAREASPEAALRSVRQRLDELGEMLYAQAPNREPTNNAEVQRSSPERLGTRSQAR</sequence>
<dbReference type="InterPro" id="IPR016677">
    <property type="entry name" value="UCP016817_carboligase"/>
</dbReference>
<keyword evidence="1" id="KW-0067">ATP-binding</keyword>
<gene>
    <name evidence="4" type="ORF">GIW81_17655</name>
</gene>
<evidence type="ECO:0000313" key="4">
    <source>
        <dbReference type="EMBL" id="MTD96169.1"/>
    </source>
</evidence>
<feature type="compositionally biased region" description="Polar residues" evidence="2">
    <location>
        <begin position="375"/>
        <end position="385"/>
    </location>
</feature>
<dbReference type="SUPFAM" id="SSF56059">
    <property type="entry name" value="Glutathione synthetase ATP-binding domain-like"/>
    <property type="match status" value="1"/>
</dbReference>
<evidence type="ECO:0000259" key="3">
    <source>
        <dbReference type="PROSITE" id="PS50975"/>
    </source>
</evidence>
<evidence type="ECO:0000313" key="5">
    <source>
        <dbReference type="Proteomes" id="UP000440694"/>
    </source>
</evidence>
<feature type="domain" description="ATP-grasp" evidence="3">
    <location>
        <begin position="93"/>
        <end position="287"/>
    </location>
</feature>
<reference evidence="4 5" key="1">
    <citation type="submission" date="2019-11" db="EMBL/GenBank/DDBJ databases">
        <title>Identification of a novel strain.</title>
        <authorList>
            <person name="Xu Q."/>
            <person name="Wang G."/>
        </authorList>
    </citation>
    <scope>NUCLEOTIDE SEQUENCE [LARGE SCALE GENOMIC DNA]</scope>
    <source>
        <strain evidence="5">xq</strain>
    </source>
</reference>
<keyword evidence="5" id="KW-1185">Reference proteome</keyword>
<dbReference type="Pfam" id="PF02655">
    <property type="entry name" value="ATP-grasp_3"/>
    <property type="match status" value="1"/>
</dbReference>
<dbReference type="GO" id="GO:0005524">
    <property type="term" value="F:ATP binding"/>
    <property type="evidence" value="ECO:0007669"/>
    <property type="project" value="UniProtKB-UniRule"/>
</dbReference>
<keyword evidence="1" id="KW-0547">Nucleotide-binding</keyword>